<comment type="caution">
    <text evidence="3">The sequence shown here is derived from an EMBL/GenBank/DDBJ whole genome shotgun (WGS) entry which is preliminary data.</text>
</comment>
<dbReference type="RefSeq" id="WP_081946429.1">
    <property type="nucleotide sequence ID" value="NZ_CP061844.1"/>
</dbReference>
<dbReference type="EMBL" id="JMCG01000001">
    <property type="protein sequence ID" value="KGK12029.1"/>
    <property type="molecule type" value="Genomic_DNA"/>
</dbReference>
<dbReference type="GO" id="GO:0016491">
    <property type="term" value="F:oxidoreductase activity"/>
    <property type="evidence" value="ECO:0007669"/>
    <property type="project" value="UniProtKB-KW"/>
</dbReference>
<feature type="domain" description="NADP-dependent oxidoreductase" evidence="2">
    <location>
        <begin position="23"/>
        <end position="328"/>
    </location>
</feature>
<keyword evidence="4" id="KW-1185">Reference proteome</keyword>
<evidence type="ECO:0000313" key="3">
    <source>
        <dbReference type="EMBL" id="KGK12029.1"/>
    </source>
</evidence>
<dbReference type="InterPro" id="IPR050791">
    <property type="entry name" value="Aldo-Keto_reductase"/>
</dbReference>
<dbReference type="Gene3D" id="3.20.20.100">
    <property type="entry name" value="NADP-dependent oxidoreductase domain"/>
    <property type="match status" value="1"/>
</dbReference>
<dbReference type="GeneID" id="43683922"/>
<dbReference type="GO" id="GO:0005737">
    <property type="term" value="C:cytoplasm"/>
    <property type="evidence" value="ECO:0007669"/>
    <property type="project" value="TreeGrafter"/>
</dbReference>
<dbReference type="InterPro" id="IPR023210">
    <property type="entry name" value="NADP_OxRdtase_dom"/>
</dbReference>
<evidence type="ECO:0000256" key="1">
    <source>
        <dbReference type="ARBA" id="ARBA00023002"/>
    </source>
</evidence>
<name>A0A099ME44_9VIBR</name>
<accession>A0A099ME44</accession>
<evidence type="ECO:0000259" key="2">
    <source>
        <dbReference type="Pfam" id="PF00248"/>
    </source>
</evidence>
<protein>
    <recommendedName>
        <fullName evidence="2">NADP-dependent oxidoreductase domain-containing protein</fullName>
    </recommendedName>
</protein>
<dbReference type="InterPro" id="IPR036812">
    <property type="entry name" value="NAD(P)_OxRdtase_dom_sf"/>
</dbReference>
<keyword evidence="1" id="KW-0560">Oxidoreductase</keyword>
<proteinExistence type="predicted"/>
<evidence type="ECO:0000313" key="4">
    <source>
        <dbReference type="Proteomes" id="UP000029994"/>
    </source>
</evidence>
<dbReference type="eggNOG" id="COG0667">
    <property type="taxonomic scope" value="Bacteria"/>
</dbReference>
<dbReference type="STRING" id="29495.EA26_12180"/>
<gene>
    <name evidence="3" type="ORF">EA26_12180</name>
</gene>
<dbReference type="Pfam" id="PF00248">
    <property type="entry name" value="Aldo_ket_red"/>
    <property type="match status" value="1"/>
</dbReference>
<dbReference type="PANTHER" id="PTHR43625:SF40">
    <property type="entry name" value="ALDO-KETO REDUCTASE YAKC [NADP(+)]"/>
    <property type="match status" value="1"/>
</dbReference>
<dbReference type="Proteomes" id="UP000029994">
    <property type="component" value="Unassembled WGS sequence"/>
</dbReference>
<dbReference type="AlphaFoldDB" id="A0A099ME44"/>
<sequence length="351" mass="38764">MKNSIVVNHTFTSRTLANKLVNPIGLGCMGMSEFYGQTDEQQSLDVLHKALELGVNHFDTADVYGYGHNEALLGRFIRTLGSAGRENISLATKCGIVRDNDVASRNVDNSPEYIRKACQASLSRLNTHIDLYYLHRIQDQGLYIDESMSAMADLLKEGKIQAVGLSEVSPEIILKADQSLKKYTQGKHGISAVQTEYSIVTPTVEKNGVLAAIEEIGAKLVAYSPIGRGMLTGKLLSLDTLAQDDFRRSLPRFSNDNLKENNRLVEAICMLAKEKNVTPAQLSLAWLLARSEHVIAIPGTKREKYLIENVAALKAQLSHSDMQFIDEVMTNHPIQGLRYAQPAMAAYGLEE</sequence>
<dbReference type="PANTHER" id="PTHR43625">
    <property type="entry name" value="AFLATOXIN B1 ALDEHYDE REDUCTASE"/>
    <property type="match status" value="1"/>
</dbReference>
<dbReference type="SUPFAM" id="SSF51430">
    <property type="entry name" value="NAD(P)-linked oxidoreductase"/>
    <property type="match status" value="1"/>
</dbReference>
<reference evidence="3 4" key="1">
    <citation type="submission" date="2014-04" db="EMBL/GenBank/DDBJ databases">
        <title>Genome sequencing of Vibrio navarrensis strains.</title>
        <authorList>
            <person name="Gladney L.M."/>
            <person name="Katz L.S."/>
            <person name="Marino-Ramirez L."/>
            <person name="Jordan I.K."/>
        </authorList>
    </citation>
    <scope>NUCLEOTIDE SEQUENCE [LARGE SCALE GENOMIC DNA]</scope>
    <source>
        <strain evidence="3 4">ATCC 51183</strain>
    </source>
</reference>
<organism evidence="3 4">
    <name type="scientific">Vibrio navarrensis</name>
    <dbReference type="NCBI Taxonomy" id="29495"/>
    <lineage>
        <taxon>Bacteria</taxon>
        <taxon>Pseudomonadati</taxon>
        <taxon>Pseudomonadota</taxon>
        <taxon>Gammaproteobacteria</taxon>
        <taxon>Vibrionales</taxon>
        <taxon>Vibrionaceae</taxon>
        <taxon>Vibrio</taxon>
    </lineage>
</organism>